<evidence type="ECO:0000313" key="3">
    <source>
        <dbReference type="EMBL" id="PZO42094.1"/>
    </source>
</evidence>
<feature type="compositionally biased region" description="Polar residues" evidence="1">
    <location>
        <begin position="127"/>
        <end position="136"/>
    </location>
</feature>
<evidence type="ECO:0000313" key="4">
    <source>
        <dbReference type="Proteomes" id="UP000249081"/>
    </source>
</evidence>
<feature type="region of interest" description="Disordered" evidence="1">
    <location>
        <begin position="103"/>
        <end position="122"/>
    </location>
</feature>
<dbReference type="EMBL" id="QBMN01000052">
    <property type="protein sequence ID" value="PZO42094.1"/>
    <property type="molecule type" value="Genomic_DNA"/>
</dbReference>
<feature type="transmembrane region" description="Helical" evidence="2">
    <location>
        <begin position="20"/>
        <end position="40"/>
    </location>
</feature>
<feature type="compositionally biased region" description="Low complexity" evidence="1">
    <location>
        <begin position="193"/>
        <end position="202"/>
    </location>
</feature>
<feature type="region of interest" description="Disordered" evidence="1">
    <location>
        <begin position="127"/>
        <end position="215"/>
    </location>
</feature>
<protein>
    <submittedName>
        <fullName evidence="3">Uncharacterized protein</fullName>
    </submittedName>
</protein>
<dbReference type="Proteomes" id="UP000249081">
    <property type="component" value="Unassembled WGS sequence"/>
</dbReference>
<organism evidence="3 4">
    <name type="scientific">Shackletoniella antarctica</name>
    <dbReference type="NCBI Taxonomy" id="268115"/>
    <lineage>
        <taxon>Bacteria</taxon>
        <taxon>Bacillati</taxon>
        <taxon>Cyanobacteriota</taxon>
        <taxon>Cyanophyceae</taxon>
        <taxon>Oculatellales</taxon>
        <taxon>Oculatellaceae</taxon>
        <taxon>Shackletoniella</taxon>
    </lineage>
</organism>
<evidence type="ECO:0000256" key="2">
    <source>
        <dbReference type="SAM" id="Phobius"/>
    </source>
</evidence>
<keyword evidence="2" id="KW-1133">Transmembrane helix</keyword>
<keyword evidence="2" id="KW-0812">Transmembrane</keyword>
<comment type="caution">
    <text evidence="3">The sequence shown here is derived from an EMBL/GenBank/DDBJ whole genome shotgun (WGS) entry which is preliminary data.</text>
</comment>
<accession>A0A2W4WAM7</accession>
<reference evidence="3 4" key="2">
    <citation type="submission" date="2018-06" db="EMBL/GenBank/DDBJ databases">
        <title>Metagenomic assembly of (sub)arctic Cyanobacteria and their associated microbiome from non-axenic cultures.</title>
        <authorList>
            <person name="Baurain D."/>
        </authorList>
    </citation>
    <scope>NUCLEOTIDE SEQUENCE [LARGE SCALE GENOMIC DNA]</scope>
    <source>
        <strain evidence="3">ULC041bin1</strain>
    </source>
</reference>
<proteinExistence type="predicted"/>
<keyword evidence="2" id="KW-0472">Membrane</keyword>
<reference evidence="4" key="1">
    <citation type="submission" date="2018-04" db="EMBL/GenBank/DDBJ databases">
        <authorList>
            <person name="Cornet L."/>
        </authorList>
    </citation>
    <scope>NUCLEOTIDE SEQUENCE [LARGE SCALE GENOMIC DNA]</scope>
</reference>
<gene>
    <name evidence="3" type="ORF">DCF17_09350</name>
</gene>
<name>A0A2W4WAM7_9CYAN</name>
<sequence>MNLTNPRLNQLLKTARKPVWIAAFLSIGFHGVLFAAGPSFSGLGGAALGGSDPNGEDRQVPLLELTPEEQSRLPDFSTPAYSPFPEGNDDLFSLFPPSGESLPLDSASPFGSSLSIPTPRLPSGFSTGISPYLGSTRSPISISPRRSPLPSIPRRSGLNGPAASADPDSEAETPTAAAPGSPDGEAADLMPEGNGSANGANGETAPLAEAPTPGQSSDLLARLEYNDAQTSADQVDIAKAAWRRSLREKLGDDVAEVEEPIVLPVTTPGRICMSPEPTDGLLGLVALPNEAGDGLTLVTSVLKSTGYALLNQRAEQALRGLEQQTDEEGGALEPNTLYQVVLDVDYDSQTCVSREALLQSRTADSDDSEAPTE</sequence>
<evidence type="ECO:0000256" key="1">
    <source>
        <dbReference type="SAM" id="MobiDB-lite"/>
    </source>
</evidence>
<feature type="compositionally biased region" description="Low complexity" evidence="1">
    <location>
        <begin position="137"/>
        <end position="156"/>
    </location>
</feature>
<dbReference type="AlphaFoldDB" id="A0A2W4WAM7"/>